<dbReference type="RefSeq" id="WP_085924631.1">
    <property type="nucleotide sequence ID" value="NZ_BAABSS010000053.1"/>
</dbReference>
<protein>
    <submittedName>
        <fullName evidence="3">Uncharacterized protein</fullName>
    </submittedName>
</protein>
<accession>A0AAE6TN93</accession>
<evidence type="ECO:0000313" key="2">
    <source>
        <dbReference type="EMBL" id="OSY45767.1"/>
    </source>
</evidence>
<evidence type="ECO:0000256" key="1">
    <source>
        <dbReference type="SAM" id="Phobius"/>
    </source>
</evidence>
<dbReference type="KEGG" id="spla:CP981_20250"/>
<evidence type="ECO:0000313" key="4">
    <source>
        <dbReference type="Proteomes" id="UP000194225"/>
    </source>
</evidence>
<keyword evidence="1" id="KW-0812">Transmembrane</keyword>
<gene>
    <name evidence="2" type="ORF">BG653_02792</name>
    <name evidence="3" type="ORF">CP981_20250</name>
</gene>
<keyword evidence="1" id="KW-1133">Transmembrane helix</keyword>
<sequence length="168" mass="16955">MNTALTIAGGTVATTVLVLSARTWWKGNREIKSLMPYAGGIITGSSWTLCVGGLLGAVAVQATEMTNKVGEKAVGVATGAHGPTTLAHGSMATLTYGGACMVLIGTIVGGIVLKASGKADKKRMLGGVLVGVTLCATAGFASLMQWVPDLYNTGGAWLTNALNGGWSL</sequence>
<proteinExistence type="predicted"/>
<name>A0AAE6TN93_STRPT</name>
<dbReference type="Proteomes" id="UP000325458">
    <property type="component" value="Chromosome"/>
</dbReference>
<dbReference type="AlphaFoldDB" id="A0AAE6TN93"/>
<evidence type="ECO:0000313" key="3">
    <source>
        <dbReference type="EMBL" id="QEV53674.1"/>
    </source>
</evidence>
<dbReference type="EMBL" id="CP023691">
    <property type="protein sequence ID" value="QEV53674.1"/>
    <property type="molecule type" value="Genomic_DNA"/>
</dbReference>
<reference evidence="3 5" key="2">
    <citation type="submission" date="2017-09" db="EMBL/GenBank/DDBJ databases">
        <authorList>
            <person name="Lee N."/>
            <person name="Cho B.-K."/>
        </authorList>
    </citation>
    <scope>NUCLEOTIDE SEQUENCE [LARGE SCALE GENOMIC DNA]</scope>
    <source>
        <strain evidence="3 5">ATCC 23948</strain>
    </source>
</reference>
<feature type="transmembrane region" description="Helical" evidence="1">
    <location>
        <begin position="6"/>
        <end position="25"/>
    </location>
</feature>
<keyword evidence="1" id="KW-0472">Membrane</keyword>
<feature type="transmembrane region" description="Helical" evidence="1">
    <location>
        <begin position="37"/>
        <end position="60"/>
    </location>
</feature>
<organism evidence="3 5">
    <name type="scientific">Streptomyces platensis</name>
    <dbReference type="NCBI Taxonomy" id="58346"/>
    <lineage>
        <taxon>Bacteria</taxon>
        <taxon>Bacillati</taxon>
        <taxon>Actinomycetota</taxon>
        <taxon>Actinomycetes</taxon>
        <taxon>Kitasatosporales</taxon>
        <taxon>Streptomycetaceae</taxon>
        <taxon>Streptomyces</taxon>
    </lineage>
</organism>
<evidence type="ECO:0000313" key="5">
    <source>
        <dbReference type="Proteomes" id="UP000325458"/>
    </source>
</evidence>
<dbReference type="GeneID" id="90925616"/>
<dbReference type="EMBL" id="MIGA01000015">
    <property type="protein sequence ID" value="OSY45767.1"/>
    <property type="molecule type" value="Genomic_DNA"/>
</dbReference>
<feature type="transmembrane region" description="Helical" evidence="1">
    <location>
        <begin position="94"/>
        <end position="113"/>
    </location>
</feature>
<feature type="transmembrane region" description="Helical" evidence="1">
    <location>
        <begin position="125"/>
        <end position="147"/>
    </location>
</feature>
<keyword evidence="4" id="KW-1185">Reference proteome</keyword>
<reference evidence="2 4" key="1">
    <citation type="submission" date="2016-09" db="EMBL/GenBank/DDBJ databases">
        <title>Streptomyces platensis DSM40041, a candidate organism with high potential of specific P450 cytochromes.</title>
        <authorList>
            <person name="Grumaz C."/>
            <person name="Vainshtein Y."/>
            <person name="Kirstahler P."/>
            <person name="Sohn K."/>
        </authorList>
    </citation>
    <scope>NUCLEOTIDE SEQUENCE [LARGE SCALE GENOMIC DNA]</scope>
    <source>
        <strain evidence="2 4">DSM 40041</strain>
    </source>
</reference>
<dbReference type="Proteomes" id="UP000194225">
    <property type="component" value="Unassembled WGS sequence"/>
</dbReference>